<feature type="coiled-coil region" evidence="1">
    <location>
        <begin position="93"/>
        <end position="127"/>
    </location>
</feature>
<accession>H2DE52</accession>
<reference evidence="2 3" key="1">
    <citation type="submission" date="2011-08" db="EMBL/GenBank/DDBJ databases">
        <authorList>
            <person name="Kim I.-G."/>
            <person name="Rhim S.-L."/>
        </authorList>
    </citation>
    <scope>NUCLEOTIDE SEQUENCE [LARGE SCALE GENOMIC DNA]</scope>
</reference>
<dbReference type="EMBL" id="JN585957">
    <property type="protein sequence ID" value="AEY69611.1"/>
    <property type="molecule type" value="Genomic_DNA"/>
</dbReference>
<gene>
    <name evidence="2" type="ORF">PEp14_00022</name>
</gene>
<evidence type="ECO:0000313" key="3">
    <source>
        <dbReference type="Proteomes" id="UP000007323"/>
    </source>
</evidence>
<keyword evidence="1" id="KW-0175">Coiled coil</keyword>
<dbReference type="GeneID" id="11605331"/>
<name>H2DE52_9CAUD</name>
<dbReference type="Proteomes" id="UP000007323">
    <property type="component" value="Segment"/>
</dbReference>
<sequence>MAAQITPSEFARFREILEVLAGMRGDPRKFALRAGTVADLQELIGGLKLSATSLSASLGKISDAVAAAEGSIVGTQENISALQGHVGQLDNSIAGLSGQLQTAMQQLASLNGELDEAERRIGGVAQQASDTASQLAQVRREAGGVTVPTQQSGEVSGAPTASDFNRLVADVGAVLTALQQLKTAVD</sequence>
<keyword evidence="3" id="KW-1185">Reference proteome</keyword>
<proteinExistence type="predicted"/>
<organism evidence="2 3">
    <name type="scientific">Erwinia phage PEp14</name>
    <dbReference type="NCBI Taxonomy" id="1131315"/>
    <lineage>
        <taxon>Viruses</taxon>
        <taxon>Duplodnaviria</taxon>
        <taxon>Heunggongvirae</taxon>
        <taxon>Uroviricota</taxon>
        <taxon>Caudoviricetes</taxon>
        <taxon>Pavtokvirus</taxon>
        <taxon>Pavtokvirus PEp14</taxon>
    </lineage>
</organism>
<evidence type="ECO:0000313" key="2">
    <source>
        <dbReference type="EMBL" id="AEY69611.1"/>
    </source>
</evidence>
<dbReference type="RefSeq" id="YP_005098426.1">
    <property type="nucleotide sequence ID" value="NC_016767.1"/>
</dbReference>
<dbReference type="KEGG" id="vg:11605331"/>
<protein>
    <submittedName>
        <fullName evidence="2">Uncharacterized protein</fullName>
    </submittedName>
</protein>
<evidence type="ECO:0000256" key="1">
    <source>
        <dbReference type="SAM" id="Coils"/>
    </source>
</evidence>
<dbReference type="Gene3D" id="1.10.287.1490">
    <property type="match status" value="1"/>
</dbReference>